<evidence type="ECO:0000313" key="1">
    <source>
        <dbReference type="EMBL" id="CBI01602.1"/>
    </source>
</evidence>
<dbReference type="EMBL" id="CABO01000019">
    <property type="protein sequence ID" value="CBI01602.1"/>
    <property type="molecule type" value="Genomic_DNA"/>
</dbReference>
<protein>
    <submittedName>
        <fullName evidence="1">Putative sugar-phosphate isomerase</fullName>
    </submittedName>
</protein>
<dbReference type="AlphaFoldDB" id="E6Q342"/>
<dbReference type="GO" id="GO:0004751">
    <property type="term" value="F:ribose-5-phosphate isomerase activity"/>
    <property type="evidence" value="ECO:0007669"/>
    <property type="project" value="TreeGrafter"/>
</dbReference>
<organism evidence="1">
    <name type="scientific">mine drainage metagenome</name>
    <dbReference type="NCBI Taxonomy" id="410659"/>
    <lineage>
        <taxon>unclassified sequences</taxon>
        <taxon>metagenomes</taxon>
        <taxon>ecological metagenomes</taxon>
    </lineage>
</organism>
<comment type="caution">
    <text evidence="1">The sequence shown here is derived from an EMBL/GenBank/DDBJ whole genome shotgun (WGS) entry which is preliminary data.</text>
</comment>
<dbReference type="GO" id="GO:0019316">
    <property type="term" value="P:D-allose catabolic process"/>
    <property type="evidence" value="ECO:0007669"/>
    <property type="project" value="TreeGrafter"/>
</dbReference>
<dbReference type="PANTHER" id="PTHR30345">
    <property type="entry name" value="RIBOSE-5-PHOSPHATE ISOMERASE B"/>
    <property type="match status" value="1"/>
</dbReference>
<accession>E6Q342</accession>
<dbReference type="GO" id="GO:0009052">
    <property type="term" value="P:pentose-phosphate shunt, non-oxidative branch"/>
    <property type="evidence" value="ECO:0007669"/>
    <property type="project" value="TreeGrafter"/>
</dbReference>
<dbReference type="PANTHER" id="PTHR30345:SF2">
    <property type="entry name" value="SUGAR-PHOSPHATE ISOMERASE, RPIB_LACA_LACB FAMILY"/>
    <property type="match status" value="1"/>
</dbReference>
<dbReference type="Pfam" id="PF02502">
    <property type="entry name" value="LacAB_rpiB"/>
    <property type="match status" value="1"/>
</dbReference>
<keyword evidence="1" id="KW-0413">Isomerase</keyword>
<dbReference type="InterPro" id="IPR003500">
    <property type="entry name" value="RpiB_LacA_LacB"/>
</dbReference>
<proteinExistence type="predicted"/>
<dbReference type="PIRSF" id="PIRSF005384">
    <property type="entry name" value="RpiB_LacA_B"/>
    <property type="match status" value="1"/>
</dbReference>
<dbReference type="Gene3D" id="3.40.1400.10">
    <property type="entry name" value="Sugar-phosphate isomerase, RpiB/LacA/LacB"/>
    <property type="match status" value="1"/>
</dbReference>
<reference evidence="1" key="1">
    <citation type="submission" date="2009-10" db="EMBL/GenBank/DDBJ databases">
        <title>Diversity of trophic interactions inside an arsenic-rich microbial ecosystem.</title>
        <authorList>
            <person name="Bertin P.N."/>
            <person name="Heinrich-Salmeron A."/>
            <person name="Pelletier E."/>
            <person name="Goulhen-Chollet F."/>
            <person name="Arsene-Ploetze F."/>
            <person name="Gallien S."/>
            <person name="Calteau A."/>
            <person name="Vallenet D."/>
            <person name="Casiot C."/>
            <person name="Chane-Woon-Ming B."/>
            <person name="Giloteaux L."/>
            <person name="Barakat M."/>
            <person name="Bonnefoy V."/>
            <person name="Bruneel O."/>
            <person name="Chandler M."/>
            <person name="Cleiss J."/>
            <person name="Duran R."/>
            <person name="Elbaz-Poulichet F."/>
            <person name="Fonknechten N."/>
            <person name="Lauga B."/>
            <person name="Mornico D."/>
            <person name="Ortet P."/>
            <person name="Schaeffer C."/>
            <person name="Siguier P."/>
            <person name="Alexander Thil Smith A."/>
            <person name="Van Dorsselaer A."/>
            <person name="Weissenbach J."/>
            <person name="Medigue C."/>
            <person name="Le Paslier D."/>
        </authorList>
    </citation>
    <scope>NUCLEOTIDE SEQUENCE</scope>
</reference>
<sequence>MIVAVGSDERHETAYAACEELRRRGCEVRLFGALEEGAVTRWSAVGRAVGEAVASGSCASGVLFCWTGTGVSIAANKIPGVRAALCADAATAADARRWNDANVLCASLRSTSVAVLVGMLEAWFATAPSVEPEDRAAVADLETPPSKR</sequence>
<dbReference type="SUPFAM" id="SSF89623">
    <property type="entry name" value="Ribose/Galactose isomerase RpiB/AlsB"/>
    <property type="match status" value="1"/>
</dbReference>
<gene>
    <name evidence="1" type="ORF">CARN4_1923</name>
</gene>
<name>E6Q342_9ZZZZ</name>
<dbReference type="InterPro" id="IPR036569">
    <property type="entry name" value="RpiB_LacA_LacB_sf"/>
</dbReference>